<evidence type="ECO:0000313" key="1">
    <source>
        <dbReference type="EMBL" id="JAD78024.1"/>
    </source>
</evidence>
<dbReference type="AlphaFoldDB" id="A0A0A9CNX4"/>
<accession>A0A0A9CNX4</accession>
<organism evidence="1">
    <name type="scientific">Arundo donax</name>
    <name type="common">Giant reed</name>
    <name type="synonym">Donax arundinaceus</name>
    <dbReference type="NCBI Taxonomy" id="35708"/>
    <lineage>
        <taxon>Eukaryota</taxon>
        <taxon>Viridiplantae</taxon>
        <taxon>Streptophyta</taxon>
        <taxon>Embryophyta</taxon>
        <taxon>Tracheophyta</taxon>
        <taxon>Spermatophyta</taxon>
        <taxon>Magnoliopsida</taxon>
        <taxon>Liliopsida</taxon>
        <taxon>Poales</taxon>
        <taxon>Poaceae</taxon>
        <taxon>PACMAD clade</taxon>
        <taxon>Arundinoideae</taxon>
        <taxon>Arundineae</taxon>
        <taxon>Arundo</taxon>
    </lineage>
</organism>
<name>A0A0A9CNX4_ARUDO</name>
<reference evidence="1" key="1">
    <citation type="submission" date="2014-09" db="EMBL/GenBank/DDBJ databases">
        <authorList>
            <person name="Magalhaes I.L.F."/>
            <person name="Oliveira U."/>
            <person name="Santos F.R."/>
            <person name="Vidigal T.H.D.A."/>
            <person name="Brescovit A.D."/>
            <person name="Santos A.J."/>
        </authorList>
    </citation>
    <scope>NUCLEOTIDE SEQUENCE</scope>
    <source>
        <tissue evidence="1">Shoot tissue taken approximately 20 cm above the soil surface</tissue>
    </source>
</reference>
<reference evidence="1" key="2">
    <citation type="journal article" date="2015" name="Data Brief">
        <title>Shoot transcriptome of the giant reed, Arundo donax.</title>
        <authorList>
            <person name="Barrero R.A."/>
            <person name="Guerrero F.D."/>
            <person name="Moolhuijzen P."/>
            <person name="Goolsby J.A."/>
            <person name="Tidwell J."/>
            <person name="Bellgard S.E."/>
            <person name="Bellgard M.I."/>
        </authorList>
    </citation>
    <scope>NUCLEOTIDE SEQUENCE</scope>
    <source>
        <tissue evidence="1">Shoot tissue taken approximately 20 cm above the soil surface</tissue>
    </source>
</reference>
<protein>
    <submittedName>
        <fullName evidence="1">Uncharacterized protein</fullName>
    </submittedName>
</protein>
<proteinExistence type="predicted"/>
<sequence>MFLVSRLVSFMVNIKTCYAQESGLEVFLHIFNVKIRAKFRDITYISVHNTDNPAAVEMEHTDSNFLKMLQLFR</sequence>
<dbReference type="EMBL" id="GBRH01219871">
    <property type="protein sequence ID" value="JAD78024.1"/>
    <property type="molecule type" value="Transcribed_RNA"/>
</dbReference>